<reference evidence="1 2" key="1">
    <citation type="submission" date="2016-03" db="EMBL/GenBank/DDBJ databases">
        <title>Trachymyrmex septentrionalis WGS genome.</title>
        <authorList>
            <person name="Nygaard S."/>
            <person name="Hu H."/>
            <person name="Boomsma J."/>
            <person name="Zhang G."/>
        </authorList>
    </citation>
    <scope>NUCLEOTIDE SEQUENCE [LARGE SCALE GENOMIC DNA]</scope>
    <source>
        <strain evidence="1">Tsep2-gDNA-1</strain>
        <tissue evidence="1">Whole body</tissue>
    </source>
</reference>
<feature type="non-terminal residue" evidence="1">
    <location>
        <position position="1"/>
    </location>
</feature>
<keyword evidence="2" id="KW-1185">Reference proteome</keyword>
<organism evidence="1 2">
    <name type="scientific">Trachymyrmex septentrionalis</name>
    <dbReference type="NCBI Taxonomy" id="34720"/>
    <lineage>
        <taxon>Eukaryota</taxon>
        <taxon>Metazoa</taxon>
        <taxon>Ecdysozoa</taxon>
        <taxon>Arthropoda</taxon>
        <taxon>Hexapoda</taxon>
        <taxon>Insecta</taxon>
        <taxon>Pterygota</taxon>
        <taxon>Neoptera</taxon>
        <taxon>Endopterygota</taxon>
        <taxon>Hymenoptera</taxon>
        <taxon>Apocrita</taxon>
        <taxon>Aculeata</taxon>
        <taxon>Formicoidea</taxon>
        <taxon>Formicidae</taxon>
        <taxon>Myrmicinae</taxon>
        <taxon>Trachymyrmex</taxon>
    </lineage>
</organism>
<gene>
    <name evidence="1" type="ORF">ALC56_09837</name>
</gene>
<evidence type="ECO:0000313" key="1">
    <source>
        <dbReference type="EMBL" id="KYN35813.1"/>
    </source>
</evidence>
<dbReference type="Proteomes" id="UP000078541">
    <property type="component" value="Unassembled WGS sequence"/>
</dbReference>
<dbReference type="AlphaFoldDB" id="A0A151JU57"/>
<accession>A0A151JU57</accession>
<dbReference type="EMBL" id="KQ981774">
    <property type="protein sequence ID" value="KYN35813.1"/>
    <property type="molecule type" value="Genomic_DNA"/>
</dbReference>
<name>A0A151JU57_9HYME</name>
<sequence length="128" mass="15349">ILDFTAEQLQYIPKIILLQEFENYVELLWDRLSEYLKMDPEVQRCRPCIEYYNRSWQRTHIDGPPPLIKNCDICLMNFETFNAIPNVTSTNNKFYFDTNDKIITIPEGLYELNAINKYLRAAIRHIQR</sequence>
<evidence type="ECO:0000313" key="2">
    <source>
        <dbReference type="Proteomes" id="UP000078541"/>
    </source>
</evidence>
<proteinExistence type="predicted"/>
<protein>
    <submittedName>
        <fullName evidence="1">Uncharacterized protein</fullName>
    </submittedName>
</protein>